<keyword evidence="3" id="KW-1185">Reference proteome</keyword>
<name>A0A9W8CG24_9FUNG</name>
<evidence type="ECO:0000313" key="2">
    <source>
        <dbReference type="EMBL" id="KAJ1642356.1"/>
    </source>
</evidence>
<sequence>MIITKSCIKPEADLSKLEKLKNLYDACEVSWKTVAEQTMIEAGAEIRGCSDWADKLENEADREQWIAEMKEKKSLTDKQAAYVISELFYYKKLQSFVDNSGSNAKHSVVDMVWYTDIPENSDLAQEFNIALSNILGTMPKDHYFRKNVDQLFKDMAEQIVDPTLYSLVYKSTPILSKPITCPKDALNLCSFGTVPGSIDAWKQAICNLNASMAKRNKKNGSDQPETAINSFVPFSEEYLGLIDPGERHWLPTDIYVNEDGSVDFKSYINNIHPEEHADMYSAISKILSKTVPLLEQALTDWEHPRDLRIPYDYDNCLEFPIKHPSKLGGKYDIYNTEFDDEVYDEAIDQWRESVINATPDPENFVEPERPLAAYSLHNKNLQVVVEITDKTEPYFPSTASENIIATAVYFYDIQGRNP</sequence>
<evidence type="ECO:0000313" key="3">
    <source>
        <dbReference type="Proteomes" id="UP001145021"/>
    </source>
</evidence>
<dbReference type="InterPro" id="IPR025340">
    <property type="entry name" value="DUF4246"/>
</dbReference>
<dbReference type="PANTHER" id="PTHR33119">
    <property type="entry name" value="IFI3P"/>
    <property type="match status" value="1"/>
</dbReference>
<proteinExistence type="predicted"/>
<dbReference type="Pfam" id="PF14033">
    <property type="entry name" value="DUF4246"/>
    <property type="match status" value="1"/>
</dbReference>
<dbReference type="Proteomes" id="UP001145021">
    <property type="component" value="Unassembled WGS sequence"/>
</dbReference>
<dbReference type="EMBL" id="JANBOH010000417">
    <property type="protein sequence ID" value="KAJ1642356.1"/>
    <property type="molecule type" value="Genomic_DNA"/>
</dbReference>
<reference evidence="2" key="1">
    <citation type="submission" date="2022-07" db="EMBL/GenBank/DDBJ databases">
        <title>Phylogenomic reconstructions and comparative analyses of Kickxellomycotina fungi.</title>
        <authorList>
            <person name="Reynolds N.K."/>
            <person name="Stajich J.E."/>
            <person name="Barry K."/>
            <person name="Grigoriev I.V."/>
            <person name="Crous P."/>
            <person name="Smith M.E."/>
        </authorList>
    </citation>
    <scope>NUCLEOTIDE SEQUENCE</scope>
    <source>
        <strain evidence="2">NBRC 105413</strain>
    </source>
</reference>
<feature type="non-terminal residue" evidence="2">
    <location>
        <position position="418"/>
    </location>
</feature>
<organism evidence="2 3">
    <name type="scientific">Coemansia asiatica</name>
    <dbReference type="NCBI Taxonomy" id="1052880"/>
    <lineage>
        <taxon>Eukaryota</taxon>
        <taxon>Fungi</taxon>
        <taxon>Fungi incertae sedis</taxon>
        <taxon>Zoopagomycota</taxon>
        <taxon>Kickxellomycotina</taxon>
        <taxon>Kickxellomycetes</taxon>
        <taxon>Kickxellales</taxon>
        <taxon>Kickxellaceae</taxon>
        <taxon>Coemansia</taxon>
    </lineage>
</organism>
<evidence type="ECO:0000259" key="1">
    <source>
        <dbReference type="Pfam" id="PF14033"/>
    </source>
</evidence>
<dbReference type="InterPro" id="IPR049192">
    <property type="entry name" value="DUF4246_C"/>
</dbReference>
<dbReference type="AlphaFoldDB" id="A0A9W8CG24"/>
<protein>
    <recommendedName>
        <fullName evidence="1">DUF4246 domain-containing protein</fullName>
    </recommendedName>
</protein>
<comment type="caution">
    <text evidence="2">The sequence shown here is derived from an EMBL/GenBank/DDBJ whole genome shotgun (WGS) entry which is preliminary data.</text>
</comment>
<feature type="domain" description="DUF4246" evidence="1">
    <location>
        <begin position="78"/>
        <end position="413"/>
    </location>
</feature>
<dbReference type="PANTHER" id="PTHR33119:SF1">
    <property type="entry name" value="FE2OG DIOXYGENASE DOMAIN-CONTAINING PROTEIN"/>
    <property type="match status" value="1"/>
</dbReference>
<accession>A0A9W8CG24</accession>
<gene>
    <name evidence="2" type="ORF">LPJ64_005790</name>
</gene>